<feature type="compositionally biased region" description="Gly residues" evidence="6">
    <location>
        <begin position="231"/>
        <end position="243"/>
    </location>
</feature>
<evidence type="ECO:0000256" key="3">
    <source>
        <dbReference type="ARBA" id="ARBA00022692"/>
    </source>
</evidence>
<evidence type="ECO:0000256" key="6">
    <source>
        <dbReference type="SAM" id="MobiDB-lite"/>
    </source>
</evidence>
<feature type="transmembrane region" description="Helical" evidence="7">
    <location>
        <begin position="284"/>
        <end position="305"/>
    </location>
</feature>
<feature type="transmembrane region" description="Helical" evidence="7">
    <location>
        <begin position="325"/>
        <end position="346"/>
    </location>
</feature>
<keyword evidence="10" id="KW-1185">Reference proteome</keyword>
<feature type="transmembrane region" description="Helical" evidence="7">
    <location>
        <begin position="75"/>
        <end position="96"/>
    </location>
</feature>
<keyword evidence="5 7" id="KW-0472">Membrane</keyword>
<dbReference type="SUPFAM" id="SSF103473">
    <property type="entry name" value="MFS general substrate transporter"/>
    <property type="match status" value="1"/>
</dbReference>
<name>A0A8J3U1E5_9ACTN</name>
<feature type="transmembrane region" description="Helical" evidence="7">
    <location>
        <begin position="195"/>
        <end position="213"/>
    </location>
</feature>
<keyword evidence="4 7" id="KW-1133">Transmembrane helix</keyword>
<protein>
    <recommendedName>
        <fullName evidence="8">Major facilitator superfamily (MFS) profile domain-containing protein</fullName>
    </recommendedName>
</protein>
<keyword evidence="2" id="KW-0813">Transport</keyword>
<evidence type="ECO:0000256" key="2">
    <source>
        <dbReference type="ARBA" id="ARBA00022448"/>
    </source>
</evidence>
<dbReference type="EMBL" id="BOOP01000003">
    <property type="protein sequence ID" value="GII36122.1"/>
    <property type="molecule type" value="Genomic_DNA"/>
</dbReference>
<feature type="transmembrane region" description="Helical" evidence="7">
    <location>
        <begin position="103"/>
        <end position="122"/>
    </location>
</feature>
<feature type="transmembrane region" description="Helical" evidence="7">
    <location>
        <begin position="358"/>
        <end position="381"/>
    </location>
</feature>
<sequence length="504" mass="52679">MSAKPEGRTRGAGGFVSAAFARLAQRLVAAAGGSRRLRIVVVLACVLALDAADKGAVGAVGLELKRSLGITNTELGSLVAVSAATSALAVLPLGVLADRVRRVRLLVASIAVWSLAMVFAGLADSYLWLLFSRLALGAVMAAAGPTLASLIGDFFHPGERGRIYGLILSGEMIGAGFGLVVGGNLAHLMSWRSTFWFLALLGIVLIFVIARHLPEPARGGQGRLSPDTAGFQGGERGAGGNADGGRSREDAMRVAVRDRNIGPDRARILRTDPLRMSLWQAARYILSIPTNVMLIVASAAGYFFFAGLRTFAVVFVVRQYDLSQAVVTGLVPVIGLGALLGVLTGGRIADRLSSEGHLAARMVVPALSYLAAVALLVPGLLTTALPIALPLLFLAAGSLTAANPPLDAARLDVVHFRLWGRAESVRTFLRMGAEAVAPVTFGFVADSLGPGGARSELGLRYAFLIMLVPLVANAVILLRGRHAYPRDVATAVASERTLGEGRES</sequence>
<feature type="transmembrane region" description="Helical" evidence="7">
    <location>
        <begin position="163"/>
        <end position="183"/>
    </location>
</feature>
<evidence type="ECO:0000256" key="5">
    <source>
        <dbReference type="ARBA" id="ARBA00023136"/>
    </source>
</evidence>
<evidence type="ECO:0000259" key="8">
    <source>
        <dbReference type="PROSITE" id="PS50850"/>
    </source>
</evidence>
<dbReference type="Gene3D" id="1.20.1250.20">
    <property type="entry name" value="MFS general substrate transporter like domains"/>
    <property type="match status" value="1"/>
</dbReference>
<dbReference type="PANTHER" id="PTHR23505:SF79">
    <property type="entry name" value="PROTEIN SPINSTER"/>
    <property type="match status" value="1"/>
</dbReference>
<comment type="subcellular location">
    <subcellularLocation>
        <location evidence="1">Cell membrane</location>
        <topology evidence="1">Multi-pass membrane protein</topology>
    </subcellularLocation>
</comment>
<proteinExistence type="predicted"/>
<dbReference type="RefSeq" id="WP_204071820.1">
    <property type="nucleotide sequence ID" value="NZ_BAABHI010000012.1"/>
</dbReference>
<organism evidence="9 10">
    <name type="scientific">Planotetraspora phitsanulokensis</name>
    <dbReference type="NCBI Taxonomy" id="575192"/>
    <lineage>
        <taxon>Bacteria</taxon>
        <taxon>Bacillati</taxon>
        <taxon>Actinomycetota</taxon>
        <taxon>Actinomycetes</taxon>
        <taxon>Streptosporangiales</taxon>
        <taxon>Streptosporangiaceae</taxon>
        <taxon>Planotetraspora</taxon>
    </lineage>
</organism>
<dbReference type="InterPro" id="IPR036259">
    <property type="entry name" value="MFS_trans_sf"/>
</dbReference>
<dbReference type="GO" id="GO:0005886">
    <property type="term" value="C:plasma membrane"/>
    <property type="evidence" value="ECO:0007669"/>
    <property type="project" value="UniProtKB-SubCell"/>
</dbReference>
<dbReference type="Proteomes" id="UP000622547">
    <property type="component" value="Unassembled WGS sequence"/>
</dbReference>
<keyword evidence="3 7" id="KW-0812">Transmembrane</keyword>
<feature type="domain" description="Major facilitator superfamily (MFS) profile" evidence="8">
    <location>
        <begin position="39"/>
        <end position="485"/>
    </location>
</feature>
<feature type="transmembrane region" description="Helical" evidence="7">
    <location>
        <begin position="128"/>
        <end position="151"/>
    </location>
</feature>
<feature type="transmembrane region" description="Helical" evidence="7">
    <location>
        <begin position="457"/>
        <end position="478"/>
    </location>
</feature>
<evidence type="ECO:0000256" key="7">
    <source>
        <dbReference type="SAM" id="Phobius"/>
    </source>
</evidence>
<dbReference type="PANTHER" id="PTHR23505">
    <property type="entry name" value="SPINSTER"/>
    <property type="match status" value="1"/>
</dbReference>
<evidence type="ECO:0000313" key="9">
    <source>
        <dbReference type="EMBL" id="GII36122.1"/>
    </source>
</evidence>
<dbReference type="InterPro" id="IPR044770">
    <property type="entry name" value="MFS_spinster-like"/>
</dbReference>
<dbReference type="GO" id="GO:0022857">
    <property type="term" value="F:transmembrane transporter activity"/>
    <property type="evidence" value="ECO:0007669"/>
    <property type="project" value="InterPro"/>
</dbReference>
<accession>A0A8J3U1E5</accession>
<evidence type="ECO:0000313" key="10">
    <source>
        <dbReference type="Proteomes" id="UP000622547"/>
    </source>
</evidence>
<feature type="region of interest" description="Disordered" evidence="6">
    <location>
        <begin position="218"/>
        <end position="250"/>
    </location>
</feature>
<dbReference type="Pfam" id="PF07690">
    <property type="entry name" value="MFS_1"/>
    <property type="match status" value="1"/>
</dbReference>
<dbReference type="AlphaFoldDB" id="A0A8J3U1E5"/>
<gene>
    <name evidence="9" type="ORF">Pph01_11250</name>
</gene>
<dbReference type="InterPro" id="IPR011701">
    <property type="entry name" value="MFS"/>
</dbReference>
<evidence type="ECO:0000256" key="4">
    <source>
        <dbReference type="ARBA" id="ARBA00022989"/>
    </source>
</evidence>
<reference evidence="9 10" key="1">
    <citation type="submission" date="2021-01" db="EMBL/GenBank/DDBJ databases">
        <title>Whole genome shotgun sequence of Planotetraspora phitsanulokensis NBRC 104273.</title>
        <authorList>
            <person name="Komaki H."/>
            <person name="Tamura T."/>
        </authorList>
    </citation>
    <scope>NUCLEOTIDE SEQUENCE [LARGE SCALE GENOMIC DNA]</scope>
    <source>
        <strain evidence="9 10">NBRC 104273</strain>
    </source>
</reference>
<dbReference type="InterPro" id="IPR020846">
    <property type="entry name" value="MFS_dom"/>
</dbReference>
<evidence type="ECO:0000256" key="1">
    <source>
        <dbReference type="ARBA" id="ARBA00004651"/>
    </source>
</evidence>
<dbReference type="PROSITE" id="PS50850">
    <property type="entry name" value="MFS"/>
    <property type="match status" value="1"/>
</dbReference>
<comment type="caution">
    <text evidence="9">The sequence shown here is derived from an EMBL/GenBank/DDBJ whole genome shotgun (WGS) entry which is preliminary data.</text>
</comment>